<sequence length="240" mass="27086">MPFALFRGIEATWNALKSKLRNRFGTPEHRLGGHMYNYMWRRFYDKEKLLNRLLIEMGSYRRVDSFEDIHFSDSSPSSESSPERSPSPSSSPPDSSPSSAEDEAGFIEDESEAEQEDEPNNDEEDKSDTESEPESQDDSEPDHQQGDIGTSCACPCEPRPSRNRHREHHQEQHVPDLSQIGPTVEDQTTEPPVVAAQHVTRGLRRKLTTEAPIAVPTTKAPLKLKPTRKPKPTNSKKTGH</sequence>
<organism evidence="3">
    <name type="scientific">Caenorhabditis remanei</name>
    <name type="common">Caenorhabditis vulgaris</name>
    <dbReference type="NCBI Taxonomy" id="31234"/>
    <lineage>
        <taxon>Eukaryota</taxon>
        <taxon>Metazoa</taxon>
        <taxon>Ecdysozoa</taxon>
        <taxon>Nematoda</taxon>
        <taxon>Chromadorea</taxon>
        <taxon>Rhabditida</taxon>
        <taxon>Rhabditina</taxon>
        <taxon>Rhabditomorpha</taxon>
        <taxon>Rhabditoidea</taxon>
        <taxon>Rhabditidae</taxon>
        <taxon>Peloderinae</taxon>
        <taxon>Caenorhabditis</taxon>
    </lineage>
</organism>
<dbReference type="AlphaFoldDB" id="E3MYN0"/>
<dbReference type="Proteomes" id="UP000008281">
    <property type="component" value="Unassembled WGS sequence"/>
</dbReference>
<evidence type="ECO:0000313" key="2">
    <source>
        <dbReference type="EMBL" id="EFP12133.1"/>
    </source>
</evidence>
<dbReference type="OrthoDB" id="8061556at2759"/>
<evidence type="ECO:0000256" key="1">
    <source>
        <dbReference type="SAM" id="MobiDB-lite"/>
    </source>
</evidence>
<reference evidence="2" key="1">
    <citation type="submission" date="2007-07" db="EMBL/GenBank/DDBJ databases">
        <title>PCAP assembly of the Caenorhabditis remanei genome.</title>
        <authorList>
            <consortium name="The Caenorhabditis remanei Sequencing Consortium"/>
            <person name="Wilson R.K."/>
        </authorList>
    </citation>
    <scope>NUCLEOTIDE SEQUENCE [LARGE SCALE GENOMIC DNA]</scope>
    <source>
        <strain evidence="2">PB4641</strain>
    </source>
</reference>
<proteinExistence type="predicted"/>
<dbReference type="EMBL" id="DS268497">
    <property type="protein sequence ID" value="EFP12133.1"/>
    <property type="molecule type" value="Genomic_DNA"/>
</dbReference>
<feature type="compositionally biased region" description="Low complexity" evidence="1">
    <location>
        <begin position="72"/>
        <end position="88"/>
    </location>
</feature>
<gene>
    <name evidence="2" type="ORF">CRE_03350</name>
</gene>
<accession>E3MYN0</accession>
<feature type="compositionally biased region" description="Acidic residues" evidence="1">
    <location>
        <begin position="100"/>
        <end position="140"/>
    </location>
</feature>
<dbReference type="InParanoid" id="E3MYN0"/>
<keyword evidence="3" id="KW-1185">Reference proteome</keyword>
<dbReference type="HOGENOM" id="CLU_1157349_0_0_1"/>
<feature type="region of interest" description="Disordered" evidence="1">
    <location>
        <begin position="71"/>
        <end position="240"/>
    </location>
</feature>
<protein>
    <submittedName>
        <fullName evidence="2">Uncharacterized protein</fullName>
    </submittedName>
</protein>
<evidence type="ECO:0000313" key="3">
    <source>
        <dbReference type="Proteomes" id="UP000008281"/>
    </source>
</evidence>
<name>E3MYN0_CAERE</name>